<gene>
    <name evidence="1" type="ORF">ETP1_036</name>
</gene>
<dbReference type="EMBL" id="MK574011">
    <property type="protein sequence ID" value="QBP07037.1"/>
    <property type="molecule type" value="Genomic_DNA"/>
</dbReference>
<reference evidence="1 2" key="1">
    <citation type="submission" date="2019-02" db="EMBL/GenBank/DDBJ databases">
        <title>Genome sequence of multidrug-resistant Edwardsiella tarda isolate infecting lytic phage ETP-1.</title>
        <authorList>
            <person name="Nikapitiya C."/>
            <person name="Senevirathne A."/>
            <person name="De Zoysa M."/>
            <person name="Lee J."/>
        </authorList>
    </citation>
    <scope>NUCLEOTIDE SEQUENCE [LARGE SCALE GENOMIC DNA]</scope>
</reference>
<dbReference type="InterPro" id="IPR032427">
    <property type="entry name" value="P22_portal"/>
</dbReference>
<dbReference type="Pfam" id="PF16510">
    <property type="entry name" value="P22_portal"/>
    <property type="match status" value="1"/>
</dbReference>
<proteinExistence type="predicted"/>
<evidence type="ECO:0000313" key="2">
    <source>
        <dbReference type="Proteomes" id="UP000501729"/>
    </source>
</evidence>
<name>A0A6G5P4E7_9CAUD</name>
<organism evidence="1 2">
    <name type="scientific">Edwardsiella phage ETP-1</name>
    <dbReference type="NCBI Taxonomy" id="2544920"/>
    <lineage>
        <taxon>Viruses</taxon>
        <taxon>Duplodnaviria</taxon>
        <taxon>Heunggongvirae</taxon>
        <taxon>Uroviricota</taxon>
        <taxon>Caudoviricetes</taxon>
        <taxon>Kafunavirus</taxon>
        <taxon>Kafunavirus KF1</taxon>
    </lineage>
</organism>
<dbReference type="Proteomes" id="UP000501729">
    <property type="component" value="Segment"/>
</dbReference>
<evidence type="ECO:0000313" key="1">
    <source>
        <dbReference type="EMBL" id="QBP07037.1"/>
    </source>
</evidence>
<sequence length="612" mass="69804">MKAIIEDLQDTFRVGYEVFEKSRKEADEVWNLFHNRHFSDRQLAVLENRGQPAETFNVIKMFARMLVGYYSTVVNTAVISPRHYRDIDAAAVLNDVVNYTFEDNRFDTIEGDKIKLSAMVSGLLVSFIDVVPTDETDEFGRPINRIVMSHVPDSEVVLDPMSRADDYSDAMYLHRFKWMSKERVIKLFGKAKMQELDAYFNHLNIKEADFDYLYGQRFVGKYKVMDNYLIVHSVIEDEDGKRWSCFWCQDVMLEKEEITYKEVRWPYRVERVQSSDKAEYYGIFHEVIQSQHAINQAVLKIQLMVNSNKAFVEEKAVDNMADFETAYNRVTGIIPVLNLNGIKISTMAGDVQQQYLIVDNALARIQKVLGINDSFLGMAFASDSGRKVKLQQNATIMSLRYITARIESFYELLAYDVAKLAQQYYSAHQVIQLTDEIVGERWIEVNKPMQEFTGRIDPMTGEPETQAILLPETDPANGEFLEDDAGNIIFGPVNEEGTDFSFTKFQVRIDSSAYNDDDEKGQLLLETVMSGAIGQMVMQANPAGFFKMASLSVKTMKTRYAPNISEVLEQTAQMLQGNQQQNAALAQANMGVQQGFAGQPQSESLKLPEGEY</sequence>
<accession>A0A6G5P4E7</accession>
<protein>
    <submittedName>
        <fullName evidence="1">Putative portal protein</fullName>
    </submittedName>
</protein>